<accession>A0A1Y1YDV3</accession>
<organism evidence="4 5">
    <name type="scientific">Clohesyomyces aquaticus</name>
    <dbReference type="NCBI Taxonomy" id="1231657"/>
    <lineage>
        <taxon>Eukaryota</taxon>
        <taxon>Fungi</taxon>
        <taxon>Dikarya</taxon>
        <taxon>Ascomycota</taxon>
        <taxon>Pezizomycotina</taxon>
        <taxon>Dothideomycetes</taxon>
        <taxon>Pleosporomycetidae</taxon>
        <taxon>Pleosporales</taxon>
        <taxon>Lindgomycetaceae</taxon>
        <taxon>Clohesyomyces</taxon>
    </lineage>
</organism>
<dbReference type="InterPro" id="IPR057559">
    <property type="entry name" value="SAM_6"/>
</dbReference>
<evidence type="ECO:0000259" key="2">
    <source>
        <dbReference type="Pfam" id="PF23394"/>
    </source>
</evidence>
<protein>
    <submittedName>
        <fullName evidence="4">Uncharacterized protein</fullName>
    </submittedName>
</protein>
<dbReference type="InterPro" id="IPR055528">
    <property type="entry name" value="DUF7102"/>
</dbReference>
<sequence>SLTHQAGALTKERLNVSREAALLLKAVHYMQEPLQDEEVFPDPRRHLSRLKQEVPLLKSDPHIDLENFGSTDLPDLNSVRIPLEHFHTEDDEGPDWPTKYLAYPTEYFEAVKNEKLAVSRDHFIFLQHSIRDTYTDQDAERIKAEDVRYKRVKSDGSDQMLLEFDVQNTDSGLPQETLEQEYPAILKRKANDLKVEGPLTPEMFSESPMKKMKSVSFLEMLHEDIPDLPSHFESGDDVLDSQDSFNGFYKEIAPLAEEVNKRLENEKLSEVDTTRRVDVPELDFILPIAPWDEFGHKKGGKHPIGETELAAQAKFLVRVKRNDLKSTSSWHGLSKLERDLHWRPFPFELASISNDEKLQDDGSLSELLADVNISDIATSSTDVWKRDGLRLLDEEDSEDELEAADLQEQKDMQTLIRQRRLELQEEQEAIERVPRSQQGKGVVSALNAPRRGFKELHSGVQPPVAQRETQRAPEREKLSKKVDNSLMFGGMFSASTALHKFMKVHGRDVPEPEVAESRRDQLAISDSNAIEKIYSIAELIERDFALPNSPSQEADLLLSPSTGLLLTSLQAIKQKPLPGQPDRSPLKARISTLQLRYERLVILVSEGLSREVEEAGSSRLTDVRDKEALKELETFCSTLAAEILVKYVGGGEAAYTRAIVDEMARWGLPQGEPDIGDLKLMQEETLWELFLRRSGLNPFAAQIILASLKDPYELPLRSPSQSPARSASVSAEKRISVYGLPSFVLMAPEDRVSQFQALLGGSRVLGRVSAVLDQSWPCAAHGF</sequence>
<proteinExistence type="predicted"/>
<comment type="caution">
    <text evidence="4">The sequence shown here is derived from an EMBL/GenBank/DDBJ whole genome shotgun (WGS) entry which is preliminary data.</text>
</comment>
<feature type="compositionally biased region" description="Basic and acidic residues" evidence="1">
    <location>
        <begin position="468"/>
        <end position="478"/>
    </location>
</feature>
<feature type="non-terminal residue" evidence="4">
    <location>
        <position position="1"/>
    </location>
</feature>
<dbReference type="EMBL" id="MCFA01000270">
    <property type="protein sequence ID" value="ORX95794.1"/>
    <property type="molecule type" value="Genomic_DNA"/>
</dbReference>
<keyword evidence="5" id="KW-1185">Reference proteome</keyword>
<evidence type="ECO:0000259" key="3">
    <source>
        <dbReference type="Pfam" id="PF23395"/>
    </source>
</evidence>
<dbReference type="OrthoDB" id="3647246at2759"/>
<evidence type="ECO:0000313" key="4">
    <source>
        <dbReference type="EMBL" id="ORX95794.1"/>
    </source>
</evidence>
<dbReference type="Proteomes" id="UP000193144">
    <property type="component" value="Unassembled WGS sequence"/>
</dbReference>
<feature type="region of interest" description="Disordered" evidence="1">
    <location>
        <begin position="457"/>
        <end position="478"/>
    </location>
</feature>
<gene>
    <name evidence="4" type="ORF">BCR34DRAFT_470026</name>
</gene>
<feature type="non-terminal residue" evidence="4">
    <location>
        <position position="783"/>
    </location>
</feature>
<reference evidence="4 5" key="1">
    <citation type="submission" date="2016-07" db="EMBL/GenBank/DDBJ databases">
        <title>Pervasive Adenine N6-methylation of Active Genes in Fungi.</title>
        <authorList>
            <consortium name="DOE Joint Genome Institute"/>
            <person name="Mondo S.J."/>
            <person name="Dannebaum R.O."/>
            <person name="Kuo R.C."/>
            <person name="Labutti K."/>
            <person name="Haridas S."/>
            <person name="Kuo A."/>
            <person name="Salamov A."/>
            <person name="Ahrendt S.R."/>
            <person name="Lipzen A."/>
            <person name="Sullivan W."/>
            <person name="Andreopoulos W.B."/>
            <person name="Clum A."/>
            <person name="Lindquist E."/>
            <person name="Daum C."/>
            <person name="Ramamoorthy G.K."/>
            <person name="Gryganskyi A."/>
            <person name="Culley D."/>
            <person name="Magnuson J.K."/>
            <person name="James T.Y."/>
            <person name="O'Malley M.A."/>
            <person name="Stajich J.E."/>
            <person name="Spatafora J.W."/>
            <person name="Visel A."/>
            <person name="Grigoriev I.V."/>
        </authorList>
    </citation>
    <scope>NUCLEOTIDE SEQUENCE [LARGE SCALE GENOMIC DNA]</scope>
    <source>
        <strain evidence="4 5">CBS 115471</strain>
    </source>
</reference>
<dbReference type="Pfam" id="PF23395">
    <property type="entry name" value="SAM_6"/>
    <property type="match status" value="1"/>
</dbReference>
<evidence type="ECO:0000313" key="5">
    <source>
        <dbReference type="Proteomes" id="UP000193144"/>
    </source>
</evidence>
<evidence type="ECO:0000256" key="1">
    <source>
        <dbReference type="SAM" id="MobiDB-lite"/>
    </source>
</evidence>
<dbReference type="Pfam" id="PF23394">
    <property type="entry name" value="DUF7102"/>
    <property type="match status" value="1"/>
</dbReference>
<feature type="domain" description="SAM-like" evidence="3">
    <location>
        <begin position="681"/>
        <end position="772"/>
    </location>
</feature>
<name>A0A1Y1YDV3_9PLEO</name>
<dbReference type="AlphaFoldDB" id="A0A1Y1YDV3"/>
<feature type="domain" description="DUF7102" evidence="2">
    <location>
        <begin position="529"/>
        <end position="669"/>
    </location>
</feature>